<reference evidence="4 5" key="1">
    <citation type="submission" date="2020-05" db="EMBL/GenBank/DDBJ databases">
        <title>Complete genome sequence of Gemmatimonas greenlandica TET16.</title>
        <authorList>
            <person name="Zeng Y."/>
        </authorList>
    </citation>
    <scope>NUCLEOTIDE SEQUENCE [LARGE SCALE GENOMIC DNA]</scope>
    <source>
        <strain evidence="4 5">TET16</strain>
    </source>
</reference>
<evidence type="ECO:0000256" key="1">
    <source>
        <dbReference type="ARBA" id="ARBA00005323"/>
    </source>
</evidence>
<dbReference type="AlphaFoldDB" id="A0A6M4IJT6"/>
<accession>A0A6M4IJT6</accession>
<evidence type="ECO:0000313" key="4">
    <source>
        <dbReference type="EMBL" id="QJR34325.1"/>
    </source>
</evidence>
<protein>
    <submittedName>
        <fullName evidence="4">D-TA family PLP-dependent enzyme</fullName>
    </submittedName>
</protein>
<proteinExistence type="inferred from homology"/>
<dbReference type="KEGG" id="ggr:HKW67_01700"/>
<dbReference type="InterPro" id="IPR026956">
    <property type="entry name" value="D-ser_dehydrat-like_dom"/>
</dbReference>
<dbReference type="Gene3D" id="2.40.37.20">
    <property type="entry name" value="D-serine dehydratase-like domain"/>
    <property type="match status" value="1"/>
</dbReference>
<keyword evidence="2" id="KW-0456">Lyase</keyword>
<dbReference type="SUPFAM" id="SSF51419">
    <property type="entry name" value="PLP-binding barrel"/>
    <property type="match status" value="1"/>
</dbReference>
<dbReference type="InterPro" id="IPR029066">
    <property type="entry name" value="PLP-binding_barrel"/>
</dbReference>
<dbReference type="InterPro" id="IPR042208">
    <property type="entry name" value="D-ser_dehydrat-like_sf"/>
</dbReference>
<dbReference type="EMBL" id="CP053085">
    <property type="protein sequence ID" value="QJR34325.1"/>
    <property type="molecule type" value="Genomic_DNA"/>
</dbReference>
<dbReference type="GO" id="GO:0036088">
    <property type="term" value="P:D-serine catabolic process"/>
    <property type="evidence" value="ECO:0007669"/>
    <property type="project" value="TreeGrafter"/>
</dbReference>
<dbReference type="GO" id="GO:0008721">
    <property type="term" value="F:D-serine ammonia-lyase activity"/>
    <property type="evidence" value="ECO:0007669"/>
    <property type="project" value="TreeGrafter"/>
</dbReference>
<feature type="domain" description="D-serine dehydratase-like" evidence="3">
    <location>
        <begin position="253"/>
        <end position="347"/>
    </location>
</feature>
<comment type="similarity">
    <text evidence="1">Belongs to the DSD1 family.</text>
</comment>
<dbReference type="InterPro" id="IPR001608">
    <property type="entry name" value="Ala_racemase_N"/>
</dbReference>
<name>A0A6M4IJT6_9BACT</name>
<dbReference type="RefSeq" id="WP_171223751.1">
    <property type="nucleotide sequence ID" value="NZ_CP053085.1"/>
</dbReference>
<keyword evidence="5" id="KW-1185">Reference proteome</keyword>
<gene>
    <name evidence="4" type="ORF">HKW67_01700</name>
</gene>
<evidence type="ECO:0000256" key="2">
    <source>
        <dbReference type="ARBA" id="ARBA00023239"/>
    </source>
</evidence>
<organism evidence="4 5">
    <name type="scientific">Gemmatimonas groenlandica</name>
    <dbReference type="NCBI Taxonomy" id="2732249"/>
    <lineage>
        <taxon>Bacteria</taxon>
        <taxon>Pseudomonadati</taxon>
        <taxon>Gemmatimonadota</taxon>
        <taxon>Gemmatimonadia</taxon>
        <taxon>Gemmatimonadales</taxon>
        <taxon>Gemmatimonadaceae</taxon>
        <taxon>Gemmatimonas</taxon>
    </lineage>
</organism>
<evidence type="ECO:0000259" key="3">
    <source>
        <dbReference type="SMART" id="SM01119"/>
    </source>
</evidence>
<dbReference type="PANTHER" id="PTHR28004">
    <property type="entry name" value="ZGC:162816-RELATED"/>
    <property type="match status" value="1"/>
</dbReference>
<dbReference type="Proteomes" id="UP000500938">
    <property type="component" value="Chromosome"/>
</dbReference>
<sequence length="379" mass="40786">MTTYLEQLETPVPIVDMDRLAFNLDRMAAYATLHGLQLRPHVKTHKSPRIAADQLRLGAVGLTCATLREAEVMAEVCEDLLVAYPPVGAARLERLARLPRAVRVTVAADDANALDALNVAARLGQRQFDVLVEADLGMHRVGVSSPERAVAIAKHIDRASALNFAGMLFYPGHIREAVGEQGAALSQLGANIATYVQAFEAAGLPPRIVSGGSTPAAWRMHEVPGVTEVRPGTYVYNDRTTAMIGACDWDDCALTVLATVVSVAVKGQAVIDAGTKALGREPLRAEGDGYGALLDHPEVVVSRMSEEHGILDLSKTDWRPRLGDQVRVVPNHVCIVVHLFDEIIGVRGHAVETRWPVEARGRGPALDELAEGPSRPRAV</sequence>
<evidence type="ECO:0000313" key="5">
    <source>
        <dbReference type="Proteomes" id="UP000500938"/>
    </source>
</evidence>
<dbReference type="Pfam" id="PF01168">
    <property type="entry name" value="Ala_racemase_N"/>
    <property type="match status" value="1"/>
</dbReference>
<dbReference type="Gene3D" id="3.20.20.10">
    <property type="entry name" value="Alanine racemase"/>
    <property type="match status" value="1"/>
</dbReference>
<dbReference type="PANTHER" id="PTHR28004:SF2">
    <property type="entry name" value="D-SERINE DEHYDRATASE"/>
    <property type="match status" value="1"/>
</dbReference>
<dbReference type="Pfam" id="PF14031">
    <property type="entry name" value="D-ser_dehydrat"/>
    <property type="match status" value="1"/>
</dbReference>
<dbReference type="InterPro" id="IPR051466">
    <property type="entry name" value="D-amino_acid_metab_enzyme"/>
</dbReference>
<dbReference type="SMART" id="SM01119">
    <property type="entry name" value="D-ser_dehydrat"/>
    <property type="match status" value="1"/>
</dbReference>